<evidence type="ECO:0000259" key="10">
    <source>
        <dbReference type="Pfam" id="PF04389"/>
    </source>
</evidence>
<evidence type="ECO:0000256" key="9">
    <source>
        <dbReference type="RuleBase" id="RU361240"/>
    </source>
</evidence>
<evidence type="ECO:0000313" key="12">
    <source>
        <dbReference type="Proteomes" id="UP000191024"/>
    </source>
</evidence>
<evidence type="ECO:0000256" key="8">
    <source>
        <dbReference type="ARBA" id="ARBA00043962"/>
    </source>
</evidence>
<dbReference type="GO" id="GO:0046872">
    <property type="term" value="F:metal ion binding"/>
    <property type="evidence" value="ECO:0007669"/>
    <property type="project" value="UniProtKB-KW"/>
</dbReference>
<keyword evidence="5 9" id="KW-0732">Signal</keyword>
<dbReference type="AlphaFoldDB" id="A0A1G4JF81"/>
<dbReference type="FunFam" id="3.40.630.10:FF:000042">
    <property type="entry name" value="Peptide hydrolase"/>
    <property type="match status" value="1"/>
</dbReference>
<keyword evidence="12" id="KW-1185">Reference proteome</keyword>
<keyword evidence="7 9" id="KW-0862">Zinc</keyword>
<evidence type="ECO:0000256" key="7">
    <source>
        <dbReference type="ARBA" id="ARBA00022833"/>
    </source>
</evidence>
<dbReference type="GO" id="GO:0008235">
    <property type="term" value="F:metalloexopeptidase activity"/>
    <property type="evidence" value="ECO:0007669"/>
    <property type="project" value="InterPro"/>
</dbReference>
<dbReference type="PANTHER" id="PTHR12147">
    <property type="entry name" value="METALLOPEPTIDASE M28 FAMILY MEMBER"/>
    <property type="match status" value="1"/>
</dbReference>
<comment type="cofactor">
    <cofactor evidence="1">
        <name>Zn(2+)</name>
        <dbReference type="ChEBI" id="CHEBI:29105"/>
    </cofactor>
</comment>
<dbReference type="GO" id="GO:0004177">
    <property type="term" value="F:aminopeptidase activity"/>
    <property type="evidence" value="ECO:0007669"/>
    <property type="project" value="UniProtKB-KW"/>
</dbReference>
<proteinExistence type="inferred from homology"/>
<dbReference type="Gene3D" id="3.40.630.10">
    <property type="entry name" value="Zn peptidases"/>
    <property type="match status" value="1"/>
</dbReference>
<dbReference type="SUPFAM" id="SSF53187">
    <property type="entry name" value="Zn-dependent exopeptidases"/>
    <property type="match status" value="1"/>
</dbReference>
<dbReference type="CDD" id="cd03879">
    <property type="entry name" value="M28_AAP"/>
    <property type="match status" value="1"/>
</dbReference>
<evidence type="ECO:0000256" key="1">
    <source>
        <dbReference type="ARBA" id="ARBA00001947"/>
    </source>
</evidence>
<dbReference type="GO" id="GO:0006508">
    <property type="term" value="P:proteolysis"/>
    <property type="evidence" value="ECO:0007669"/>
    <property type="project" value="UniProtKB-KW"/>
</dbReference>
<reference evidence="11 12" key="1">
    <citation type="submission" date="2016-03" db="EMBL/GenBank/DDBJ databases">
        <authorList>
            <person name="Devillers H."/>
        </authorList>
    </citation>
    <scope>NUCLEOTIDE SEQUENCE [LARGE SCALE GENOMIC DNA]</scope>
    <source>
        <strain evidence="11">CBS 11717</strain>
    </source>
</reference>
<evidence type="ECO:0000256" key="4">
    <source>
        <dbReference type="ARBA" id="ARBA00022723"/>
    </source>
</evidence>
<dbReference type="EC" id="3.4.-.-" evidence="9"/>
<evidence type="ECO:0000256" key="3">
    <source>
        <dbReference type="ARBA" id="ARBA00022670"/>
    </source>
</evidence>
<evidence type="ECO:0000256" key="2">
    <source>
        <dbReference type="ARBA" id="ARBA00022438"/>
    </source>
</evidence>
<gene>
    <name evidence="11" type="ORF">LAMI_0D11298G</name>
</gene>
<feature type="domain" description="Peptidase M28" evidence="10">
    <location>
        <begin position="154"/>
        <end position="358"/>
    </location>
</feature>
<feature type="chain" id="PRO_5009028907" description="Peptide hydrolase" evidence="9">
    <location>
        <begin position="17"/>
        <end position="374"/>
    </location>
</feature>
<name>A0A1G4JF81_9SACH</name>
<keyword evidence="6 9" id="KW-0378">Hydrolase</keyword>
<evidence type="ECO:0000256" key="6">
    <source>
        <dbReference type="ARBA" id="ARBA00022801"/>
    </source>
</evidence>
<dbReference type="InterPro" id="IPR007484">
    <property type="entry name" value="Peptidase_M28"/>
</dbReference>
<dbReference type="InterPro" id="IPR045175">
    <property type="entry name" value="M28_fam"/>
</dbReference>
<dbReference type="EMBL" id="LT598463">
    <property type="protein sequence ID" value="SCU88783.1"/>
    <property type="molecule type" value="Genomic_DNA"/>
</dbReference>
<keyword evidence="3 9" id="KW-0645">Protease</keyword>
<sequence length="374" mass="42449">MLIYLLLLFLPVLTFGNLFESELRTVQVSNSEIIVIQEHEKLKLKRRGVSFMDISDFPSLFKSKIDPVVPSYKYPASPSHQQKGVERLFPAINRDSMYKNLASMTSFYTRYYKSKEGVKSAKWVSETLHNVTSVIGDHAEIHHFDHAKWEQFSIIVRILGSKAPENVVVFGSHHDSMNLLFPSLMPAPGADDNASGTVTNIEALRVYCEYLAETQNWPKNTVEFHFYSAEEGGLLGSLDIFTSYREESKSVVAMIQQDMTGYIQDKKDEHIGIVTDYTDPRLTEFVKMIIDSYLEIPYKESSCGYACSDHGSATKNGYPAAFVIESEDSQTNRYIHTNMDTLDRLSLSHMVQHVRLALGATLELGDWEVEQIQS</sequence>
<comment type="similarity">
    <text evidence="8">Belongs to the peptidase M28 family. M28E subfamily.</text>
</comment>
<accession>A0A1G4JF81</accession>
<dbReference type="OrthoDB" id="2214at2759"/>
<dbReference type="PANTHER" id="PTHR12147:SF56">
    <property type="entry name" value="AMINOPEPTIDASE YDR415C-RELATED"/>
    <property type="match status" value="1"/>
</dbReference>
<organism evidence="11 12">
    <name type="scientific">Lachancea mirantina</name>
    <dbReference type="NCBI Taxonomy" id="1230905"/>
    <lineage>
        <taxon>Eukaryota</taxon>
        <taxon>Fungi</taxon>
        <taxon>Dikarya</taxon>
        <taxon>Ascomycota</taxon>
        <taxon>Saccharomycotina</taxon>
        <taxon>Saccharomycetes</taxon>
        <taxon>Saccharomycetales</taxon>
        <taxon>Saccharomycetaceae</taxon>
        <taxon>Lachancea</taxon>
    </lineage>
</organism>
<evidence type="ECO:0000256" key="5">
    <source>
        <dbReference type="ARBA" id="ARBA00022729"/>
    </source>
</evidence>
<protein>
    <recommendedName>
        <fullName evidence="9">Peptide hydrolase</fullName>
        <ecNumber evidence="9">3.4.-.-</ecNumber>
    </recommendedName>
</protein>
<dbReference type="Proteomes" id="UP000191024">
    <property type="component" value="Chromosome D"/>
</dbReference>
<keyword evidence="4 9" id="KW-0479">Metal-binding</keyword>
<keyword evidence="2" id="KW-0031">Aminopeptidase</keyword>
<evidence type="ECO:0000313" key="11">
    <source>
        <dbReference type="EMBL" id="SCU88783.1"/>
    </source>
</evidence>
<feature type="signal peptide" evidence="9">
    <location>
        <begin position="1"/>
        <end position="16"/>
    </location>
</feature>
<dbReference type="Pfam" id="PF04389">
    <property type="entry name" value="Peptidase_M28"/>
    <property type="match status" value="1"/>
</dbReference>